<evidence type="ECO:0000313" key="5">
    <source>
        <dbReference type="Proteomes" id="UP000183766"/>
    </source>
</evidence>
<dbReference type="PANTHER" id="PTHR24126">
    <property type="entry name" value="ANKYRIN REPEAT, PH AND SEC7 DOMAIN CONTAINING PROTEIN SECG-RELATED"/>
    <property type="match status" value="1"/>
</dbReference>
<dbReference type="PROSITE" id="PS50297">
    <property type="entry name" value="ANK_REP_REGION"/>
    <property type="match status" value="1"/>
</dbReference>
<feature type="repeat" description="ANK" evidence="3">
    <location>
        <begin position="93"/>
        <end position="121"/>
    </location>
</feature>
<evidence type="ECO:0000313" key="4">
    <source>
        <dbReference type="EMBL" id="SFN87279.1"/>
    </source>
</evidence>
<sequence>MRREEVVAQWQREYDSFLQDCMNRDWAKIARADEPNRDWAIMFEVDRSFINNAKSLLFTIENRLYDVLQFLLDKGADPNSSLRRYNSDRRCYESTTPLIEAVKIGNLESVKILLDNGADINFCVERNLSDRDVYFNKTRIRVKEPSDDLYIKPREKRTDDEKMYIWKYSTGELANMSPIQIAYNYRHDNIVDYLLSRGATMKVNIRPSGIFPFPFTTLGEMLRRCKLYFIKEVGLCEERYYALRTQVREFESTKKLLKGYEVRNAVPYPFRIVSTAVLLLDNSLEFKFQYMALYSLFILEYWNEIINSKTHIAAYAKVDDIGYLICWLVKETEYSKSTRQSLGLK</sequence>
<proteinExistence type="predicted"/>
<dbReference type="SUPFAM" id="SSF48403">
    <property type="entry name" value="Ankyrin repeat"/>
    <property type="match status" value="1"/>
</dbReference>
<accession>A0A1I5CJW2</accession>
<dbReference type="InterPro" id="IPR002110">
    <property type="entry name" value="Ankyrin_rpt"/>
</dbReference>
<evidence type="ECO:0000256" key="2">
    <source>
        <dbReference type="ARBA" id="ARBA00023043"/>
    </source>
</evidence>
<dbReference type="Proteomes" id="UP000183766">
    <property type="component" value="Unassembled WGS sequence"/>
</dbReference>
<dbReference type="RefSeq" id="WP_074911241.1">
    <property type="nucleotide sequence ID" value="NZ_FOUM01000050.1"/>
</dbReference>
<organism evidence="4 5">
    <name type="scientific">Bacteroides xylanisolvens</name>
    <dbReference type="NCBI Taxonomy" id="371601"/>
    <lineage>
        <taxon>Bacteria</taxon>
        <taxon>Pseudomonadati</taxon>
        <taxon>Bacteroidota</taxon>
        <taxon>Bacteroidia</taxon>
        <taxon>Bacteroidales</taxon>
        <taxon>Bacteroidaceae</taxon>
        <taxon>Bacteroides</taxon>
    </lineage>
</organism>
<dbReference type="SMART" id="SM00248">
    <property type="entry name" value="ANK"/>
    <property type="match status" value="3"/>
</dbReference>
<dbReference type="PROSITE" id="PS50088">
    <property type="entry name" value="ANK_REPEAT"/>
    <property type="match status" value="1"/>
</dbReference>
<gene>
    <name evidence="4" type="ORF">SAMN05216250_15025</name>
</gene>
<dbReference type="Pfam" id="PF12796">
    <property type="entry name" value="Ank_2"/>
    <property type="match status" value="1"/>
</dbReference>
<dbReference type="AlphaFoldDB" id="A0A1I5CJW2"/>
<keyword evidence="2 3" id="KW-0040">ANK repeat</keyword>
<name>A0A1I5CJW2_9BACE</name>
<dbReference type="InterPro" id="IPR036770">
    <property type="entry name" value="Ankyrin_rpt-contain_sf"/>
</dbReference>
<evidence type="ECO:0000256" key="1">
    <source>
        <dbReference type="ARBA" id="ARBA00022737"/>
    </source>
</evidence>
<dbReference type="PANTHER" id="PTHR24126:SF14">
    <property type="entry name" value="ANK_REP_REGION DOMAIN-CONTAINING PROTEIN"/>
    <property type="match status" value="1"/>
</dbReference>
<reference evidence="5" key="1">
    <citation type="submission" date="2016-10" db="EMBL/GenBank/DDBJ databases">
        <authorList>
            <person name="Varghese N."/>
            <person name="Submissions S."/>
        </authorList>
    </citation>
    <scope>NUCLEOTIDE SEQUENCE [LARGE SCALE GENOMIC DNA]</scope>
    <source>
        <strain evidence="5">NLAE-zl-C202</strain>
    </source>
</reference>
<evidence type="ECO:0000256" key="3">
    <source>
        <dbReference type="PROSITE-ProRule" id="PRU00023"/>
    </source>
</evidence>
<dbReference type="EMBL" id="FOUM01000050">
    <property type="protein sequence ID" value="SFN87279.1"/>
    <property type="molecule type" value="Genomic_DNA"/>
</dbReference>
<dbReference type="Gene3D" id="1.25.40.20">
    <property type="entry name" value="Ankyrin repeat-containing domain"/>
    <property type="match status" value="1"/>
</dbReference>
<protein>
    <submittedName>
        <fullName evidence="4">Ankyrin repeat-containing protein</fullName>
    </submittedName>
</protein>
<keyword evidence="1" id="KW-0677">Repeat</keyword>